<dbReference type="VEuPathDB" id="ToxoDB:EAH_00065470"/>
<evidence type="ECO:0000256" key="5">
    <source>
        <dbReference type="ARBA" id="ARBA00023187"/>
    </source>
</evidence>
<keyword evidence="8" id="KW-1185">Reference proteome</keyword>
<reference evidence="7" key="2">
    <citation type="submission" date="2013-10" db="EMBL/GenBank/DDBJ databases">
        <authorList>
            <person name="Aslett M."/>
        </authorList>
    </citation>
    <scope>NUCLEOTIDE SEQUENCE [LARGE SCALE GENOMIC DNA]</scope>
    <source>
        <strain evidence="7">Houghton</strain>
    </source>
</reference>
<organism evidence="7 8">
    <name type="scientific">Eimeria acervulina</name>
    <name type="common">Coccidian parasite</name>
    <dbReference type="NCBI Taxonomy" id="5801"/>
    <lineage>
        <taxon>Eukaryota</taxon>
        <taxon>Sar</taxon>
        <taxon>Alveolata</taxon>
        <taxon>Apicomplexa</taxon>
        <taxon>Conoidasida</taxon>
        <taxon>Coccidia</taxon>
        <taxon>Eucoccidiorida</taxon>
        <taxon>Eimeriorina</taxon>
        <taxon>Eimeriidae</taxon>
        <taxon>Eimeria</taxon>
    </lineage>
</organism>
<dbReference type="GO" id="GO:0071007">
    <property type="term" value="C:U2-type catalytic step 2 spliceosome"/>
    <property type="evidence" value="ECO:0007669"/>
    <property type="project" value="TreeGrafter"/>
</dbReference>
<dbReference type="PANTHER" id="PTHR11246">
    <property type="entry name" value="PRE-MRNA SPLICING FACTOR"/>
    <property type="match status" value="1"/>
</dbReference>
<comment type="subcellular location">
    <subcellularLocation>
        <location evidence="1">Nucleus</location>
    </subcellularLocation>
</comment>
<evidence type="ECO:0000313" key="8">
    <source>
        <dbReference type="Proteomes" id="UP000018050"/>
    </source>
</evidence>
<dbReference type="Gene3D" id="1.25.40.10">
    <property type="entry name" value="Tetratricopeptide repeat domain"/>
    <property type="match status" value="1"/>
</dbReference>
<name>U6GSG4_EIMAC</name>
<dbReference type="InterPro" id="IPR011990">
    <property type="entry name" value="TPR-like_helical_dom_sf"/>
</dbReference>
<dbReference type="Proteomes" id="UP000018050">
    <property type="component" value="Unassembled WGS sequence"/>
</dbReference>
<dbReference type="GO" id="GO:0000245">
    <property type="term" value="P:spliceosomal complex assembly"/>
    <property type="evidence" value="ECO:0007669"/>
    <property type="project" value="TreeGrafter"/>
</dbReference>
<evidence type="ECO:0000256" key="1">
    <source>
        <dbReference type="ARBA" id="ARBA00004123"/>
    </source>
</evidence>
<dbReference type="EMBL" id="HG672171">
    <property type="protein sequence ID" value="CDI82223.1"/>
    <property type="molecule type" value="Genomic_DNA"/>
</dbReference>
<feature type="non-terminal residue" evidence="7">
    <location>
        <position position="1"/>
    </location>
</feature>
<comment type="similarity">
    <text evidence="2">Belongs to the crooked-neck family.</text>
</comment>
<dbReference type="InterPro" id="IPR003107">
    <property type="entry name" value="HAT"/>
</dbReference>
<dbReference type="GO" id="GO:0000974">
    <property type="term" value="C:Prp19 complex"/>
    <property type="evidence" value="ECO:0007669"/>
    <property type="project" value="TreeGrafter"/>
</dbReference>
<dbReference type="GO" id="GO:0071014">
    <property type="term" value="C:post-mRNA release spliceosomal complex"/>
    <property type="evidence" value="ECO:0007669"/>
    <property type="project" value="TreeGrafter"/>
</dbReference>
<evidence type="ECO:0000256" key="3">
    <source>
        <dbReference type="ARBA" id="ARBA00022664"/>
    </source>
</evidence>
<proteinExistence type="inferred from homology"/>
<dbReference type="PANTHER" id="PTHR11246:SF3">
    <property type="entry name" value="CROOKED NECK-LIKE PROTEIN 1"/>
    <property type="match status" value="1"/>
</dbReference>
<evidence type="ECO:0000256" key="4">
    <source>
        <dbReference type="ARBA" id="ARBA00022737"/>
    </source>
</evidence>
<protein>
    <submittedName>
        <fullName evidence="7">Crooked neck-like protein 1, putative</fullName>
    </submittedName>
</protein>
<keyword evidence="5" id="KW-0508">mRNA splicing</keyword>
<dbReference type="GO" id="GO:0071011">
    <property type="term" value="C:precatalytic spliceosome"/>
    <property type="evidence" value="ECO:0007669"/>
    <property type="project" value="TreeGrafter"/>
</dbReference>
<keyword evidence="4" id="KW-0677">Repeat</keyword>
<dbReference type="RefSeq" id="XP_013248298.1">
    <property type="nucleotide sequence ID" value="XM_013392844.1"/>
</dbReference>
<evidence type="ECO:0000313" key="7">
    <source>
        <dbReference type="EMBL" id="CDI82223.1"/>
    </source>
</evidence>
<keyword evidence="3" id="KW-0507">mRNA processing</keyword>
<dbReference type="InterPro" id="IPR045075">
    <property type="entry name" value="Syf1-like"/>
</dbReference>
<dbReference type="OrthoDB" id="541719at2759"/>
<sequence length="133" mass="15595">AWICLVELEVLAEETERARAICEIAASIEQMEMPELIWKTYIDMEINWGALDRARALYERLLDKTQHVNAFKGYATFEWKKAEQKDRARQVLNRGLDVCKANGWDEDRAALLENLKILQAAKMWKKRQLEAQK</sequence>
<dbReference type="SMART" id="SM00386">
    <property type="entry name" value="HAT"/>
    <property type="match status" value="2"/>
</dbReference>
<keyword evidence="6" id="KW-0539">Nucleus</keyword>
<reference evidence="7" key="1">
    <citation type="submission" date="2013-10" db="EMBL/GenBank/DDBJ databases">
        <title>Genomic analysis of the causative agents of coccidiosis in chickens.</title>
        <authorList>
            <person name="Reid A.J."/>
            <person name="Blake D."/>
            <person name="Billington K."/>
            <person name="Browne H."/>
            <person name="Dunn M."/>
            <person name="Hung S."/>
            <person name="Kawahara F."/>
            <person name="Miranda-Saavedra D."/>
            <person name="Mourier T."/>
            <person name="Nagra H."/>
            <person name="Otto T.D."/>
            <person name="Rawlings N."/>
            <person name="Sanchez A."/>
            <person name="Sanders M."/>
            <person name="Subramaniam C."/>
            <person name="Tay Y."/>
            <person name="Dear P."/>
            <person name="Doerig C."/>
            <person name="Gruber A."/>
            <person name="Parkinson J."/>
            <person name="Shirley M."/>
            <person name="Wan K.L."/>
            <person name="Berriman M."/>
            <person name="Tomley F."/>
            <person name="Pain A."/>
        </authorList>
    </citation>
    <scope>NUCLEOTIDE SEQUENCE [LARGE SCALE GENOMIC DNA]</scope>
    <source>
        <strain evidence="7">Houghton</strain>
    </source>
</reference>
<dbReference type="AlphaFoldDB" id="U6GSG4"/>
<evidence type="ECO:0000256" key="2">
    <source>
        <dbReference type="ARBA" id="ARBA00008644"/>
    </source>
</evidence>
<dbReference type="SUPFAM" id="SSF48452">
    <property type="entry name" value="TPR-like"/>
    <property type="match status" value="1"/>
</dbReference>
<dbReference type="GeneID" id="25274617"/>
<evidence type="ECO:0000256" key="6">
    <source>
        <dbReference type="ARBA" id="ARBA00023242"/>
    </source>
</evidence>
<gene>
    <name evidence="7" type="ORF">EAH_00065470</name>
</gene>
<accession>U6GSG4</accession>